<protein>
    <submittedName>
        <fullName evidence="2">Stage II sporulation protein M</fullName>
    </submittedName>
</protein>
<proteinExistence type="predicted"/>
<reference evidence="2" key="1">
    <citation type="submission" date="2020-10" db="EMBL/GenBank/DDBJ databases">
        <authorList>
            <person name="Gilroy R."/>
        </authorList>
    </citation>
    <scope>NUCLEOTIDE SEQUENCE</scope>
    <source>
        <strain evidence="2">CHK195-15760</strain>
    </source>
</reference>
<keyword evidence="1" id="KW-1133">Transmembrane helix</keyword>
<dbReference type="Proteomes" id="UP000824093">
    <property type="component" value="Unassembled WGS sequence"/>
</dbReference>
<comment type="caution">
    <text evidence="2">The sequence shown here is derived from an EMBL/GenBank/DDBJ whole genome shotgun (WGS) entry which is preliminary data.</text>
</comment>
<accession>A0A9D1S9T2</accession>
<dbReference type="EMBL" id="DVNH01000048">
    <property type="protein sequence ID" value="HIU52221.1"/>
    <property type="molecule type" value="Genomic_DNA"/>
</dbReference>
<dbReference type="InterPro" id="IPR014196">
    <property type="entry name" value="SpoIIM"/>
</dbReference>
<dbReference type="AlphaFoldDB" id="A0A9D1S9T2"/>
<sequence length="214" mass="24063">MRKEKSKGKIKEIILKHIVNNKKEYLSACMIFLIGIILGVLFLNYMQEAEQTEVKNYIQNFIQTLKEGNTTIDQEALLKSSIKSNVIMGIFLWFMGSTVIGMPIVYLYIAYRGFCISYAISAAIAVLGTGKGMLFSVSSILLQNIMIIPIFLALSVSGMNLYHSIMKDKRKENIKVEIIRHTIFSLIGIMVLILAAFIEVYGSSNILMAAVKYL</sequence>
<dbReference type="InterPro" id="IPR002798">
    <property type="entry name" value="SpoIIM-like"/>
</dbReference>
<dbReference type="NCBIfam" id="TIGR02831">
    <property type="entry name" value="spo_II_M"/>
    <property type="match status" value="1"/>
</dbReference>
<organism evidence="2 3">
    <name type="scientific">Candidatus Merdicola faecigallinarum</name>
    <dbReference type="NCBI Taxonomy" id="2840862"/>
    <lineage>
        <taxon>Bacteria</taxon>
        <taxon>Bacillati</taxon>
        <taxon>Bacillota</taxon>
        <taxon>Clostridia</taxon>
        <taxon>Candidatus Merdicola</taxon>
    </lineage>
</organism>
<keyword evidence="1" id="KW-0812">Transmembrane</keyword>
<evidence type="ECO:0000313" key="2">
    <source>
        <dbReference type="EMBL" id="HIU52221.1"/>
    </source>
</evidence>
<keyword evidence="1" id="KW-0472">Membrane</keyword>
<name>A0A9D1S9T2_9FIRM</name>
<feature type="transmembrane region" description="Helical" evidence="1">
    <location>
        <begin position="183"/>
        <end position="202"/>
    </location>
</feature>
<feature type="transmembrane region" description="Helical" evidence="1">
    <location>
        <begin position="140"/>
        <end position="162"/>
    </location>
</feature>
<reference evidence="2" key="2">
    <citation type="journal article" date="2021" name="PeerJ">
        <title>Extensive microbial diversity within the chicken gut microbiome revealed by metagenomics and culture.</title>
        <authorList>
            <person name="Gilroy R."/>
            <person name="Ravi A."/>
            <person name="Getino M."/>
            <person name="Pursley I."/>
            <person name="Horton D.L."/>
            <person name="Alikhan N.F."/>
            <person name="Baker D."/>
            <person name="Gharbi K."/>
            <person name="Hall N."/>
            <person name="Watson M."/>
            <person name="Adriaenssens E.M."/>
            <person name="Foster-Nyarko E."/>
            <person name="Jarju S."/>
            <person name="Secka A."/>
            <person name="Antonio M."/>
            <person name="Oren A."/>
            <person name="Chaudhuri R.R."/>
            <person name="La Ragione R."/>
            <person name="Hildebrand F."/>
            <person name="Pallen M.J."/>
        </authorList>
    </citation>
    <scope>NUCLEOTIDE SEQUENCE</scope>
    <source>
        <strain evidence="2">CHK195-15760</strain>
    </source>
</reference>
<evidence type="ECO:0000313" key="3">
    <source>
        <dbReference type="Proteomes" id="UP000824093"/>
    </source>
</evidence>
<feature type="transmembrane region" description="Helical" evidence="1">
    <location>
        <begin position="86"/>
        <end position="109"/>
    </location>
</feature>
<dbReference type="Pfam" id="PF01944">
    <property type="entry name" value="SpoIIM"/>
    <property type="match status" value="1"/>
</dbReference>
<evidence type="ECO:0000256" key="1">
    <source>
        <dbReference type="SAM" id="Phobius"/>
    </source>
</evidence>
<feature type="transmembrane region" description="Helical" evidence="1">
    <location>
        <begin position="116"/>
        <end position="134"/>
    </location>
</feature>
<feature type="transmembrane region" description="Helical" evidence="1">
    <location>
        <begin position="25"/>
        <end position="46"/>
    </location>
</feature>
<dbReference type="PIRSF" id="PIRSF038973">
    <property type="entry name" value="SpoIIM"/>
    <property type="match status" value="1"/>
</dbReference>
<gene>
    <name evidence="2" type="primary">spoIIM</name>
    <name evidence="2" type="ORF">IAB70_06395</name>
</gene>